<dbReference type="Pfam" id="PF13561">
    <property type="entry name" value="adh_short_C2"/>
    <property type="match status" value="1"/>
</dbReference>
<dbReference type="Pfam" id="PF00106">
    <property type="entry name" value="adh_short"/>
    <property type="match status" value="2"/>
</dbReference>
<comment type="caution">
    <text evidence="6">The sequence shown here is derived from an EMBL/GenBank/DDBJ whole genome shotgun (WGS) entry which is preliminary data.</text>
</comment>
<accession>A0A1D2M946</accession>
<keyword evidence="3" id="KW-0521">NADP</keyword>
<proteinExistence type="inferred from homology"/>
<evidence type="ECO:0000313" key="6">
    <source>
        <dbReference type="EMBL" id="ODM89507.1"/>
    </source>
</evidence>
<comment type="similarity">
    <text evidence="1 5">Belongs to the short-chain dehydrogenases/reductases (SDR) family.</text>
</comment>
<dbReference type="Gene3D" id="3.40.50.720">
    <property type="entry name" value="NAD(P)-binding Rossmann-like Domain"/>
    <property type="match status" value="3"/>
</dbReference>
<comment type="subunit">
    <text evidence="2">Homotetramer.</text>
</comment>
<evidence type="ECO:0000313" key="7">
    <source>
        <dbReference type="Proteomes" id="UP000094527"/>
    </source>
</evidence>
<dbReference type="FunFam" id="3.40.50.720:FF:000084">
    <property type="entry name" value="Short-chain dehydrogenase reductase"/>
    <property type="match status" value="1"/>
</dbReference>
<dbReference type="InterPro" id="IPR020904">
    <property type="entry name" value="Sc_DH/Rdtase_CS"/>
</dbReference>
<dbReference type="InterPro" id="IPR002347">
    <property type="entry name" value="SDR_fam"/>
</dbReference>
<dbReference type="PRINTS" id="PR00081">
    <property type="entry name" value="GDHRDH"/>
</dbReference>
<dbReference type="PANTHER" id="PTHR44252:SF3">
    <property type="entry name" value="D-ERYTHRULOSE REDUCTASE-RELATED"/>
    <property type="match status" value="1"/>
</dbReference>
<keyword evidence="7" id="KW-1185">Reference proteome</keyword>
<evidence type="ECO:0000256" key="1">
    <source>
        <dbReference type="ARBA" id="ARBA00006484"/>
    </source>
</evidence>
<dbReference type="GO" id="GO:0006006">
    <property type="term" value="P:glucose metabolic process"/>
    <property type="evidence" value="ECO:0007669"/>
    <property type="project" value="TreeGrafter"/>
</dbReference>
<dbReference type="GO" id="GO:0050038">
    <property type="term" value="F:L-xylulose reductase (NADPH) activity"/>
    <property type="evidence" value="ECO:0007669"/>
    <property type="project" value="TreeGrafter"/>
</dbReference>
<evidence type="ECO:0000256" key="5">
    <source>
        <dbReference type="RuleBase" id="RU000363"/>
    </source>
</evidence>
<gene>
    <name evidence="6" type="ORF">Ocin01_17175</name>
</gene>
<evidence type="ECO:0000256" key="2">
    <source>
        <dbReference type="ARBA" id="ARBA00011881"/>
    </source>
</evidence>
<dbReference type="OrthoDB" id="47007at2759"/>
<evidence type="ECO:0000256" key="4">
    <source>
        <dbReference type="ARBA" id="ARBA00023002"/>
    </source>
</evidence>
<keyword evidence="4" id="KW-0560">Oxidoreductase</keyword>
<dbReference type="Proteomes" id="UP000094527">
    <property type="component" value="Unassembled WGS sequence"/>
</dbReference>
<dbReference type="PRINTS" id="PR00080">
    <property type="entry name" value="SDRFAMILY"/>
</dbReference>
<dbReference type="PROSITE" id="PS00061">
    <property type="entry name" value="ADH_SHORT"/>
    <property type="match status" value="2"/>
</dbReference>
<evidence type="ECO:0000256" key="3">
    <source>
        <dbReference type="ARBA" id="ARBA00022857"/>
    </source>
</evidence>
<dbReference type="InterPro" id="IPR051737">
    <property type="entry name" value="L-xylulose/Carbonyl_redctase"/>
</dbReference>
<dbReference type="AlphaFoldDB" id="A0A1D2M946"/>
<dbReference type="EMBL" id="LJIJ01002580">
    <property type="protein sequence ID" value="ODM89507.1"/>
    <property type="molecule type" value="Genomic_DNA"/>
</dbReference>
<dbReference type="CDD" id="cd05233">
    <property type="entry name" value="SDR_c"/>
    <property type="match status" value="1"/>
</dbReference>
<dbReference type="InterPro" id="IPR036291">
    <property type="entry name" value="NAD(P)-bd_dom_sf"/>
</dbReference>
<dbReference type="PANTHER" id="PTHR44252">
    <property type="entry name" value="D-ERYTHRULOSE REDUCTASE"/>
    <property type="match status" value="1"/>
</dbReference>
<sequence>MPSSHYGRSSRNRKAVSAKIYDDGVELPNVTAVAVDLTNWDETKKAIETFGAIDHVVNNAGILIPQTFMEITKDVASLHFDVNVIASINVGAKGATPAVAMYAATKIALEMLTKSVSVELSPHNIRVNCIAPNGVNAPMLKFSHPSLTTTVEKAYKGTLKEKIMSLNYSFAGKRVLITGGAGGLGRALVQRFHDDSAVVLALDEDSDAIEQLQKELPNVTAVTVDVADWNETKKAIEAFGAVDHVVNNAAILIPQYFMEITKEMADLHFNVNALACINVVQTAATGMMERGSGGSIVNITSIESTGATAGFSMYSSAKIALEMITKSMSVELGPHNIRANCVSPNGIDGDGMVKISDPRITAAVEKLFQRNTIKRLIDPNEVADLVMFLLSPLSAMITGETVVIDGGFMAHFS</sequence>
<dbReference type="GO" id="GO:0004090">
    <property type="term" value="F:carbonyl reductase (NADPH) activity"/>
    <property type="evidence" value="ECO:0007669"/>
    <property type="project" value="TreeGrafter"/>
</dbReference>
<reference evidence="6 7" key="1">
    <citation type="journal article" date="2016" name="Genome Biol. Evol.">
        <title>Gene Family Evolution Reflects Adaptation to Soil Environmental Stressors in the Genome of the Collembolan Orchesella cincta.</title>
        <authorList>
            <person name="Faddeeva-Vakhrusheva A."/>
            <person name="Derks M.F."/>
            <person name="Anvar S.Y."/>
            <person name="Agamennone V."/>
            <person name="Suring W."/>
            <person name="Smit S."/>
            <person name="van Straalen N.M."/>
            <person name="Roelofs D."/>
        </authorList>
    </citation>
    <scope>NUCLEOTIDE SEQUENCE [LARGE SCALE GENOMIC DNA]</scope>
    <source>
        <tissue evidence="6">Mixed pool</tissue>
    </source>
</reference>
<protein>
    <submittedName>
        <fullName evidence="6">L-xylulose reductase</fullName>
    </submittedName>
</protein>
<organism evidence="6 7">
    <name type="scientific">Orchesella cincta</name>
    <name type="common">Springtail</name>
    <name type="synonym">Podura cincta</name>
    <dbReference type="NCBI Taxonomy" id="48709"/>
    <lineage>
        <taxon>Eukaryota</taxon>
        <taxon>Metazoa</taxon>
        <taxon>Ecdysozoa</taxon>
        <taxon>Arthropoda</taxon>
        <taxon>Hexapoda</taxon>
        <taxon>Collembola</taxon>
        <taxon>Entomobryomorpha</taxon>
        <taxon>Entomobryoidea</taxon>
        <taxon>Orchesellidae</taxon>
        <taxon>Orchesellinae</taxon>
        <taxon>Orchesella</taxon>
    </lineage>
</organism>
<dbReference type="GO" id="GO:0005997">
    <property type="term" value="P:xylulose metabolic process"/>
    <property type="evidence" value="ECO:0007669"/>
    <property type="project" value="TreeGrafter"/>
</dbReference>
<dbReference type="SUPFAM" id="SSF51735">
    <property type="entry name" value="NAD(P)-binding Rossmann-fold domains"/>
    <property type="match status" value="2"/>
</dbReference>
<name>A0A1D2M946_ORCCI</name>